<protein>
    <submittedName>
        <fullName evidence="2">Cell wall hydrolase, SleB</fullName>
    </submittedName>
</protein>
<evidence type="ECO:0000313" key="2">
    <source>
        <dbReference type="EMBL" id="EKV30459.1"/>
    </source>
</evidence>
<evidence type="ECO:0000313" key="3">
    <source>
        <dbReference type="Proteomes" id="UP000009881"/>
    </source>
</evidence>
<sequence length="215" mass="23204">MLVAVIAIAPTRGEAFPAEIPHDIVLPSEGLVVSREELVCLALNDYFEARGESMRGRVAVAQVVLNRARDGRFPRDLCKVVTQNLSGQKFACQFSWTCDGRSDEPQDLVAWRQSLILAIAVTRVTNGISDPTEGALWYHADSVSPGWASRLAEVVAIGGHTFYADPDERLDADMVAAMDDGTAAFGQVAAVPAPPPPTFAEWVETDGAPEQIAQR</sequence>
<gene>
    <name evidence="2" type="ORF">C882_4418</name>
</gene>
<dbReference type="EMBL" id="ANHY01000008">
    <property type="protein sequence ID" value="EKV30459.1"/>
    <property type="molecule type" value="Genomic_DNA"/>
</dbReference>
<accession>K9H082</accession>
<dbReference type="Pfam" id="PF07486">
    <property type="entry name" value="Hydrolase_2"/>
    <property type="match status" value="1"/>
</dbReference>
<dbReference type="InterPro" id="IPR011105">
    <property type="entry name" value="Cell_wall_hydrolase_SleB"/>
</dbReference>
<dbReference type="eggNOG" id="COG3773">
    <property type="taxonomic scope" value="Bacteria"/>
</dbReference>
<dbReference type="Proteomes" id="UP000009881">
    <property type="component" value="Unassembled WGS sequence"/>
</dbReference>
<organism evidence="2 3">
    <name type="scientific">Caenispirillum salinarum AK4</name>
    <dbReference type="NCBI Taxonomy" id="1238182"/>
    <lineage>
        <taxon>Bacteria</taxon>
        <taxon>Pseudomonadati</taxon>
        <taxon>Pseudomonadota</taxon>
        <taxon>Alphaproteobacteria</taxon>
        <taxon>Rhodospirillales</taxon>
        <taxon>Novispirillaceae</taxon>
        <taxon>Caenispirillum</taxon>
    </lineage>
</organism>
<dbReference type="AlphaFoldDB" id="K9H082"/>
<proteinExistence type="predicted"/>
<evidence type="ECO:0000259" key="1">
    <source>
        <dbReference type="Pfam" id="PF07486"/>
    </source>
</evidence>
<dbReference type="InterPro" id="IPR042047">
    <property type="entry name" value="SleB_dom1"/>
</dbReference>
<dbReference type="Gene3D" id="1.10.10.2520">
    <property type="entry name" value="Cell wall hydrolase SleB, domain 1"/>
    <property type="match status" value="1"/>
</dbReference>
<comment type="caution">
    <text evidence="2">The sequence shown here is derived from an EMBL/GenBank/DDBJ whole genome shotgun (WGS) entry which is preliminary data.</text>
</comment>
<dbReference type="OrthoDB" id="9785345at2"/>
<name>K9H082_9PROT</name>
<reference evidence="2 3" key="1">
    <citation type="journal article" date="2013" name="Genome Announc.">
        <title>Draft Genome Sequence of an Alphaproteobacterium, Caenispirillum salinarum AK4(T), Isolated from a Solar Saltern.</title>
        <authorList>
            <person name="Khatri I."/>
            <person name="Singh A."/>
            <person name="Korpole S."/>
            <person name="Pinnaka A.K."/>
            <person name="Subramanian S."/>
        </authorList>
    </citation>
    <scope>NUCLEOTIDE SEQUENCE [LARGE SCALE GENOMIC DNA]</scope>
    <source>
        <strain evidence="2 3">AK4</strain>
    </source>
</reference>
<keyword evidence="3" id="KW-1185">Reference proteome</keyword>
<feature type="domain" description="Cell wall hydrolase SleB" evidence="1">
    <location>
        <begin position="51"/>
        <end position="163"/>
    </location>
</feature>
<dbReference type="STRING" id="1238182.C882_4418"/>
<keyword evidence="2" id="KW-0378">Hydrolase</keyword>
<dbReference type="GO" id="GO:0016787">
    <property type="term" value="F:hydrolase activity"/>
    <property type="evidence" value="ECO:0007669"/>
    <property type="project" value="UniProtKB-KW"/>
</dbReference>